<evidence type="ECO:0000256" key="1">
    <source>
        <dbReference type="SAM" id="MobiDB-lite"/>
    </source>
</evidence>
<sequence>MYTYTPTHKFLVLSPIHSGPVNEDQPQEPAQVRERSNSQSSTASTGSQLRGTFSPLPGGFLYLGHEPAGPRN</sequence>
<keyword evidence="3" id="KW-1185">Reference proteome</keyword>
<gene>
    <name evidence="2" type="ORF">BDV29DRAFT_11419</name>
</gene>
<dbReference type="EMBL" id="ML732260">
    <property type="protein sequence ID" value="KAB8071926.1"/>
    <property type="molecule type" value="Genomic_DNA"/>
</dbReference>
<dbReference type="OrthoDB" id="4330769at2759"/>
<name>A0A5N5WTP9_9EURO</name>
<feature type="compositionally biased region" description="Low complexity" evidence="1">
    <location>
        <begin position="37"/>
        <end position="48"/>
    </location>
</feature>
<protein>
    <submittedName>
        <fullName evidence="2">Uncharacterized protein</fullName>
    </submittedName>
</protein>
<evidence type="ECO:0000313" key="3">
    <source>
        <dbReference type="Proteomes" id="UP000326565"/>
    </source>
</evidence>
<feature type="region of interest" description="Disordered" evidence="1">
    <location>
        <begin position="14"/>
        <end position="72"/>
    </location>
</feature>
<evidence type="ECO:0000313" key="2">
    <source>
        <dbReference type="EMBL" id="KAB8071926.1"/>
    </source>
</evidence>
<reference evidence="2 3" key="1">
    <citation type="submission" date="2019-04" db="EMBL/GenBank/DDBJ databases">
        <title>Friends and foes A comparative genomics study of 23 Aspergillus species from section Flavi.</title>
        <authorList>
            <consortium name="DOE Joint Genome Institute"/>
            <person name="Kjaerbolling I."/>
            <person name="Vesth T."/>
            <person name="Frisvad J.C."/>
            <person name="Nybo J.L."/>
            <person name="Theobald S."/>
            <person name="Kildgaard S."/>
            <person name="Isbrandt T."/>
            <person name="Kuo A."/>
            <person name="Sato A."/>
            <person name="Lyhne E.K."/>
            <person name="Kogle M.E."/>
            <person name="Wiebenga A."/>
            <person name="Kun R.S."/>
            <person name="Lubbers R.J."/>
            <person name="Makela M.R."/>
            <person name="Barry K."/>
            <person name="Chovatia M."/>
            <person name="Clum A."/>
            <person name="Daum C."/>
            <person name="Haridas S."/>
            <person name="He G."/>
            <person name="LaButti K."/>
            <person name="Lipzen A."/>
            <person name="Mondo S."/>
            <person name="Riley R."/>
            <person name="Salamov A."/>
            <person name="Simmons B.A."/>
            <person name="Magnuson J.K."/>
            <person name="Henrissat B."/>
            <person name="Mortensen U.H."/>
            <person name="Larsen T.O."/>
            <person name="Devries R.P."/>
            <person name="Grigoriev I.V."/>
            <person name="Machida M."/>
            <person name="Baker S.E."/>
            <person name="Andersen M.R."/>
        </authorList>
    </citation>
    <scope>NUCLEOTIDE SEQUENCE [LARGE SCALE GENOMIC DNA]</scope>
    <source>
        <strain evidence="2 3">CBS 151.66</strain>
    </source>
</reference>
<organism evidence="2 3">
    <name type="scientific">Aspergillus leporis</name>
    <dbReference type="NCBI Taxonomy" id="41062"/>
    <lineage>
        <taxon>Eukaryota</taxon>
        <taxon>Fungi</taxon>
        <taxon>Dikarya</taxon>
        <taxon>Ascomycota</taxon>
        <taxon>Pezizomycotina</taxon>
        <taxon>Eurotiomycetes</taxon>
        <taxon>Eurotiomycetidae</taxon>
        <taxon>Eurotiales</taxon>
        <taxon>Aspergillaceae</taxon>
        <taxon>Aspergillus</taxon>
        <taxon>Aspergillus subgen. Circumdati</taxon>
    </lineage>
</organism>
<dbReference type="Proteomes" id="UP000326565">
    <property type="component" value="Unassembled WGS sequence"/>
</dbReference>
<proteinExistence type="predicted"/>
<accession>A0A5N5WTP9</accession>
<dbReference type="AlphaFoldDB" id="A0A5N5WTP9"/>